<sequence>SIATVDIIPPTTSYSEDLLKIWCCPTGIHYPPHPSPANHIRFLHCRKDLHPELARRVSSSSDDSLYSVSTQGSLANDL</sequence>
<reference evidence="1" key="1">
    <citation type="submission" date="2022-06" db="EMBL/GenBank/DDBJ databases">
        <title>Phylogenomic reconstructions and comparative analyses of Kickxellomycotina fungi.</title>
        <authorList>
            <person name="Reynolds N.K."/>
            <person name="Stajich J.E."/>
            <person name="Barry K."/>
            <person name="Grigoriev I.V."/>
            <person name="Crous P."/>
            <person name="Smith M.E."/>
        </authorList>
    </citation>
    <scope>NUCLEOTIDE SEQUENCE</scope>
    <source>
        <strain evidence="1">RSA 2271</strain>
    </source>
</reference>
<comment type="caution">
    <text evidence="1">The sequence shown here is derived from an EMBL/GenBank/DDBJ whole genome shotgun (WGS) entry which is preliminary data.</text>
</comment>
<proteinExistence type="predicted"/>
<keyword evidence="2" id="KW-1185">Reference proteome</keyword>
<evidence type="ECO:0000313" key="2">
    <source>
        <dbReference type="Proteomes" id="UP001145114"/>
    </source>
</evidence>
<dbReference type="Proteomes" id="UP001145114">
    <property type="component" value="Unassembled WGS sequence"/>
</dbReference>
<feature type="non-terminal residue" evidence="1">
    <location>
        <position position="78"/>
    </location>
</feature>
<dbReference type="EMBL" id="JAMZIH010003653">
    <property type="protein sequence ID" value="KAJ1676687.1"/>
    <property type="molecule type" value="Genomic_DNA"/>
</dbReference>
<gene>
    <name evidence="1" type="ORF">EV182_007681</name>
</gene>
<name>A0ACC1HJQ8_9FUNG</name>
<evidence type="ECO:0000313" key="1">
    <source>
        <dbReference type="EMBL" id="KAJ1676687.1"/>
    </source>
</evidence>
<protein>
    <submittedName>
        <fullName evidence="1">Uncharacterized protein</fullName>
    </submittedName>
</protein>
<feature type="non-terminal residue" evidence="1">
    <location>
        <position position="1"/>
    </location>
</feature>
<accession>A0ACC1HJQ8</accession>
<organism evidence="1 2">
    <name type="scientific">Spiromyces aspiralis</name>
    <dbReference type="NCBI Taxonomy" id="68401"/>
    <lineage>
        <taxon>Eukaryota</taxon>
        <taxon>Fungi</taxon>
        <taxon>Fungi incertae sedis</taxon>
        <taxon>Zoopagomycota</taxon>
        <taxon>Kickxellomycotina</taxon>
        <taxon>Kickxellomycetes</taxon>
        <taxon>Kickxellales</taxon>
        <taxon>Kickxellaceae</taxon>
        <taxon>Spiromyces</taxon>
    </lineage>
</organism>